<dbReference type="PRINTS" id="PR00455">
    <property type="entry name" value="HTHTETR"/>
</dbReference>
<evidence type="ECO:0000313" key="6">
    <source>
        <dbReference type="EMBL" id="GAA2683243.1"/>
    </source>
</evidence>
<dbReference type="InterPro" id="IPR036271">
    <property type="entry name" value="Tet_transcr_reg_TetR-rel_C_sf"/>
</dbReference>
<evidence type="ECO:0000313" key="7">
    <source>
        <dbReference type="Proteomes" id="UP001500994"/>
    </source>
</evidence>
<dbReference type="InterPro" id="IPR009057">
    <property type="entry name" value="Homeodomain-like_sf"/>
</dbReference>
<name>A0ABP6F7N0_9ACTN</name>
<dbReference type="Gene3D" id="1.10.357.10">
    <property type="entry name" value="Tetracycline Repressor, domain 2"/>
    <property type="match status" value="1"/>
</dbReference>
<evidence type="ECO:0000259" key="5">
    <source>
        <dbReference type="PROSITE" id="PS50977"/>
    </source>
</evidence>
<dbReference type="PROSITE" id="PS50977">
    <property type="entry name" value="HTH_TETR_2"/>
    <property type="match status" value="1"/>
</dbReference>
<keyword evidence="2 4" id="KW-0238">DNA-binding</keyword>
<organism evidence="6 7">
    <name type="scientific">Streptomyces lunalinharesii</name>
    <dbReference type="NCBI Taxonomy" id="333384"/>
    <lineage>
        <taxon>Bacteria</taxon>
        <taxon>Bacillati</taxon>
        <taxon>Actinomycetota</taxon>
        <taxon>Actinomycetes</taxon>
        <taxon>Kitasatosporales</taxon>
        <taxon>Streptomycetaceae</taxon>
        <taxon>Streptomyces</taxon>
    </lineage>
</organism>
<keyword evidence="3" id="KW-0804">Transcription</keyword>
<protein>
    <submittedName>
        <fullName evidence="6">TetR family transcriptional regulator</fullName>
    </submittedName>
</protein>
<accession>A0ABP6F7N0</accession>
<dbReference type="Proteomes" id="UP001500994">
    <property type="component" value="Unassembled WGS sequence"/>
</dbReference>
<keyword evidence="1" id="KW-0805">Transcription regulation</keyword>
<dbReference type="Pfam" id="PF17939">
    <property type="entry name" value="TetR_C_30"/>
    <property type="match status" value="1"/>
</dbReference>
<dbReference type="PANTHER" id="PTHR30055">
    <property type="entry name" value="HTH-TYPE TRANSCRIPTIONAL REGULATOR RUTR"/>
    <property type="match status" value="1"/>
</dbReference>
<evidence type="ECO:0000256" key="1">
    <source>
        <dbReference type="ARBA" id="ARBA00023015"/>
    </source>
</evidence>
<feature type="DNA-binding region" description="H-T-H motif" evidence="4">
    <location>
        <begin position="36"/>
        <end position="55"/>
    </location>
</feature>
<feature type="domain" description="HTH tetR-type" evidence="5">
    <location>
        <begin position="13"/>
        <end position="73"/>
    </location>
</feature>
<keyword evidence="7" id="KW-1185">Reference proteome</keyword>
<proteinExistence type="predicted"/>
<dbReference type="SUPFAM" id="SSF46689">
    <property type="entry name" value="Homeodomain-like"/>
    <property type="match status" value="1"/>
</dbReference>
<dbReference type="PANTHER" id="PTHR30055:SF234">
    <property type="entry name" value="HTH-TYPE TRANSCRIPTIONAL REGULATOR BETI"/>
    <property type="match status" value="1"/>
</dbReference>
<reference evidence="7" key="1">
    <citation type="journal article" date="2019" name="Int. J. Syst. Evol. Microbiol.">
        <title>The Global Catalogue of Microorganisms (GCM) 10K type strain sequencing project: providing services to taxonomists for standard genome sequencing and annotation.</title>
        <authorList>
            <consortium name="The Broad Institute Genomics Platform"/>
            <consortium name="The Broad Institute Genome Sequencing Center for Infectious Disease"/>
            <person name="Wu L."/>
            <person name="Ma J."/>
        </authorList>
    </citation>
    <scope>NUCLEOTIDE SEQUENCE [LARGE SCALE GENOMIC DNA]</scope>
    <source>
        <strain evidence="7">JCM 16374</strain>
    </source>
</reference>
<sequence length="208" mass="23376">MVDSTAGRSETSGSRRQAIVRAAERLFALEGYHGATMRQIAEEAGVKLSLVVYHFTSKLGLYSAIFEERRYVNDERLARLRAILDLRADDAVEQIVSSFTDPVLALHDDPDDIWFARLVLREAADPSSQDRPVIREQFDPLARQFVEALTIALPDKPAGFHHWAYLYSVGALTQSAFDTRVRNVADEPGYEQKNALLRSYITAALRHG</sequence>
<dbReference type="InterPro" id="IPR041586">
    <property type="entry name" value="PsrA_TetR_C"/>
</dbReference>
<dbReference type="InterPro" id="IPR050109">
    <property type="entry name" value="HTH-type_TetR-like_transc_reg"/>
</dbReference>
<dbReference type="SUPFAM" id="SSF48498">
    <property type="entry name" value="Tetracyclin repressor-like, C-terminal domain"/>
    <property type="match status" value="1"/>
</dbReference>
<dbReference type="RefSeq" id="WP_344582623.1">
    <property type="nucleotide sequence ID" value="NZ_BAAARK010000031.1"/>
</dbReference>
<gene>
    <name evidence="6" type="ORF">GCM10009864_65190</name>
</gene>
<dbReference type="Pfam" id="PF00440">
    <property type="entry name" value="TetR_N"/>
    <property type="match status" value="1"/>
</dbReference>
<evidence type="ECO:0000256" key="3">
    <source>
        <dbReference type="ARBA" id="ARBA00023163"/>
    </source>
</evidence>
<dbReference type="InterPro" id="IPR001647">
    <property type="entry name" value="HTH_TetR"/>
</dbReference>
<evidence type="ECO:0000256" key="2">
    <source>
        <dbReference type="ARBA" id="ARBA00023125"/>
    </source>
</evidence>
<comment type="caution">
    <text evidence="6">The sequence shown here is derived from an EMBL/GenBank/DDBJ whole genome shotgun (WGS) entry which is preliminary data.</text>
</comment>
<dbReference type="EMBL" id="BAAARK010000031">
    <property type="protein sequence ID" value="GAA2683243.1"/>
    <property type="molecule type" value="Genomic_DNA"/>
</dbReference>
<evidence type="ECO:0000256" key="4">
    <source>
        <dbReference type="PROSITE-ProRule" id="PRU00335"/>
    </source>
</evidence>